<sequence length="127" mass="14224">MSSQSHYQFEVRVSTQFLDEQSDKEKGPYVFAYTIEIENVGDKSAQLLSRHWIITDAHNIVQEVKGDGVVGEQPTLRPGERFEYTSGCPLPTPVGTMRGSYTFVGEGGEQFDVAVPEFLLSMPRVLH</sequence>
<dbReference type="PROSITE" id="PS51087">
    <property type="entry name" value="APAG"/>
    <property type="match status" value="1"/>
</dbReference>
<reference evidence="4 5" key="1">
    <citation type="submission" date="2023-10" db="EMBL/GenBank/DDBJ databases">
        <title>Complete Genome Sequence of Limnobacter thiooxidans CS-K2T, Isolated from freshwater lake sediments in Bavaria, Germany.</title>
        <authorList>
            <person name="Naruki M."/>
            <person name="Watanabe A."/>
            <person name="Warashina T."/>
            <person name="Morita T."/>
            <person name="Arakawa K."/>
        </authorList>
    </citation>
    <scope>NUCLEOTIDE SEQUENCE [LARGE SCALE GENOMIC DNA]</scope>
    <source>
        <strain evidence="4 5">CS-K2</strain>
    </source>
</reference>
<dbReference type="InterPro" id="IPR050718">
    <property type="entry name" value="ApaG-like"/>
</dbReference>
<accession>A0AA86IZA5</accession>
<dbReference type="NCBIfam" id="NF003967">
    <property type="entry name" value="PRK05461.1"/>
    <property type="match status" value="1"/>
</dbReference>
<dbReference type="InterPro" id="IPR036767">
    <property type="entry name" value="ApaG_sf"/>
</dbReference>
<protein>
    <recommendedName>
        <fullName evidence="1 2">Protein ApaG</fullName>
    </recommendedName>
</protein>
<dbReference type="KEGG" id="lto:RGQ30_04470"/>
<keyword evidence="5" id="KW-1185">Reference proteome</keyword>
<organism evidence="4 5">
    <name type="scientific">Limnobacter thiooxidans</name>
    <dbReference type="NCBI Taxonomy" id="131080"/>
    <lineage>
        <taxon>Bacteria</taxon>
        <taxon>Pseudomonadati</taxon>
        <taxon>Pseudomonadota</taxon>
        <taxon>Betaproteobacteria</taxon>
        <taxon>Burkholderiales</taxon>
        <taxon>Burkholderiaceae</taxon>
        <taxon>Limnobacter</taxon>
    </lineage>
</organism>
<dbReference type="Gene3D" id="2.60.40.1470">
    <property type="entry name" value="ApaG domain"/>
    <property type="match status" value="1"/>
</dbReference>
<feature type="domain" description="ApaG" evidence="3">
    <location>
        <begin position="3"/>
        <end position="127"/>
    </location>
</feature>
<dbReference type="RefSeq" id="WP_130558532.1">
    <property type="nucleotide sequence ID" value="NZ_AP028947.1"/>
</dbReference>
<evidence type="ECO:0000313" key="5">
    <source>
        <dbReference type="Proteomes" id="UP001329151"/>
    </source>
</evidence>
<gene>
    <name evidence="2 4" type="primary">apaG</name>
    <name evidence="4" type="ORF">RGQ30_04470</name>
</gene>
<dbReference type="Proteomes" id="UP001329151">
    <property type="component" value="Chromosome"/>
</dbReference>
<dbReference type="InterPro" id="IPR023065">
    <property type="entry name" value="Uncharacterised_ApaG"/>
</dbReference>
<evidence type="ECO:0000313" key="4">
    <source>
        <dbReference type="EMBL" id="BET24946.1"/>
    </source>
</evidence>
<dbReference type="SUPFAM" id="SSF110069">
    <property type="entry name" value="ApaG-like"/>
    <property type="match status" value="1"/>
</dbReference>
<dbReference type="AlphaFoldDB" id="A0AA86IZA5"/>
<dbReference type="EMBL" id="AP028947">
    <property type="protein sequence ID" value="BET24946.1"/>
    <property type="molecule type" value="Genomic_DNA"/>
</dbReference>
<dbReference type="HAMAP" id="MF_00791">
    <property type="entry name" value="ApaG"/>
    <property type="match status" value="1"/>
</dbReference>
<dbReference type="InterPro" id="IPR007474">
    <property type="entry name" value="ApaG_domain"/>
</dbReference>
<dbReference type="Pfam" id="PF04379">
    <property type="entry name" value="DUF525"/>
    <property type="match status" value="1"/>
</dbReference>
<proteinExistence type="inferred from homology"/>
<evidence type="ECO:0000256" key="2">
    <source>
        <dbReference type="HAMAP-Rule" id="MF_00791"/>
    </source>
</evidence>
<evidence type="ECO:0000256" key="1">
    <source>
        <dbReference type="ARBA" id="ARBA00017693"/>
    </source>
</evidence>
<name>A0AA86IZA5_9BURK</name>
<dbReference type="PANTHER" id="PTHR47191">
    <property type="entry name" value="OS05G0170800 PROTEIN"/>
    <property type="match status" value="1"/>
</dbReference>
<dbReference type="PANTHER" id="PTHR47191:SF2">
    <property type="entry name" value="OS05G0170800 PROTEIN"/>
    <property type="match status" value="1"/>
</dbReference>
<evidence type="ECO:0000259" key="3">
    <source>
        <dbReference type="PROSITE" id="PS51087"/>
    </source>
</evidence>